<evidence type="ECO:0000313" key="4">
    <source>
        <dbReference type="EnsemblProtists" id="EOD20811"/>
    </source>
</evidence>
<dbReference type="InterPro" id="IPR000073">
    <property type="entry name" value="AB_hydrolase_1"/>
</dbReference>
<dbReference type="EnsemblProtists" id="EOD20811">
    <property type="protein sequence ID" value="EOD20811"/>
    <property type="gene ID" value="EMIHUDRAFT_458508"/>
</dbReference>
<keyword evidence="5" id="KW-1185">Reference proteome</keyword>
<evidence type="ECO:0000259" key="3">
    <source>
        <dbReference type="Pfam" id="PF12697"/>
    </source>
</evidence>
<dbReference type="AlphaFoldDB" id="A0A0D3JBC6"/>
<dbReference type="InterPro" id="IPR029058">
    <property type="entry name" value="AB_hydrolase_fold"/>
</dbReference>
<reference evidence="5" key="1">
    <citation type="journal article" date="2013" name="Nature">
        <title>Pan genome of the phytoplankton Emiliania underpins its global distribution.</title>
        <authorList>
            <person name="Read B.A."/>
            <person name="Kegel J."/>
            <person name="Klute M.J."/>
            <person name="Kuo A."/>
            <person name="Lefebvre S.C."/>
            <person name="Maumus F."/>
            <person name="Mayer C."/>
            <person name="Miller J."/>
            <person name="Monier A."/>
            <person name="Salamov A."/>
            <person name="Young J."/>
            <person name="Aguilar M."/>
            <person name="Claverie J.M."/>
            <person name="Frickenhaus S."/>
            <person name="Gonzalez K."/>
            <person name="Herman E.K."/>
            <person name="Lin Y.C."/>
            <person name="Napier J."/>
            <person name="Ogata H."/>
            <person name="Sarno A.F."/>
            <person name="Shmutz J."/>
            <person name="Schroeder D."/>
            <person name="de Vargas C."/>
            <person name="Verret F."/>
            <person name="von Dassow P."/>
            <person name="Valentin K."/>
            <person name="Van de Peer Y."/>
            <person name="Wheeler G."/>
            <person name="Dacks J.B."/>
            <person name="Delwiche C.F."/>
            <person name="Dyhrman S.T."/>
            <person name="Glockner G."/>
            <person name="John U."/>
            <person name="Richards T."/>
            <person name="Worden A.Z."/>
            <person name="Zhang X."/>
            <person name="Grigoriev I.V."/>
            <person name="Allen A.E."/>
            <person name="Bidle K."/>
            <person name="Borodovsky M."/>
            <person name="Bowler C."/>
            <person name="Brownlee C."/>
            <person name="Cock J.M."/>
            <person name="Elias M."/>
            <person name="Gladyshev V.N."/>
            <person name="Groth M."/>
            <person name="Guda C."/>
            <person name="Hadaegh A."/>
            <person name="Iglesias-Rodriguez M.D."/>
            <person name="Jenkins J."/>
            <person name="Jones B.M."/>
            <person name="Lawson T."/>
            <person name="Leese F."/>
            <person name="Lindquist E."/>
            <person name="Lobanov A."/>
            <person name="Lomsadze A."/>
            <person name="Malik S.B."/>
            <person name="Marsh M.E."/>
            <person name="Mackinder L."/>
            <person name="Mock T."/>
            <person name="Mueller-Roeber B."/>
            <person name="Pagarete A."/>
            <person name="Parker M."/>
            <person name="Probert I."/>
            <person name="Quesneville H."/>
            <person name="Raines C."/>
            <person name="Rensing S.A."/>
            <person name="Riano-Pachon D.M."/>
            <person name="Richier S."/>
            <person name="Rokitta S."/>
            <person name="Shiraiwa Y."/>
            <person name="Soanes D.M."/>
            <person name="van der Giezen M."/>
            <person name="Wahlund T.M."/>
            <person name="Williams B."/>
            <person name="Wilson W."/>
            <person name="Wolfe G."/>
            <person name="Wurch L.L."/>
        </authorList>
    </citation>
    <scope>NUCLEOTIDE SEQUENCE</scope>
</reference>
<dbReference type="Gene3D" id="3.40.50.1820">
    <property type="entry name" value="alpha/beta hydrolase"/>
    <property type="match status" value="1"/>
</dbReference>
<dbReference type="PANTHER" id="PTHR43248">
    <property type="entry name" value="2-SUCCINYL-6-HYDROXY-2,4-CYCLOHEXADIENE-1-CARBOXYLATE SYNTHASE"/>
    <property type="match status" value="1"/>
</dbReference>
<accession>A0A0D3JBC6</accession>
<feature type="domain" description="AB hydrolase-1" evidence="3">
    <location>
        <begin position="169"/>
        <end position="411"/>
    </location>
</feature>
<dbReference type="Proteomes" id="UP000013827">
    <property type="component" value="Unassembled WGS sequence"/>
</dbReference>
<dbReference type="SUPFAM" id="SSF53474">
    <property type="entry name" value="alpha/beta-Hydrolases"/>
    <property type="match status" value="1"/>
</dbReference>
<name>A0A0D3JBC6_EMIH1</name>
<evidence type="ECO:0000256" key="1">
    <source>
        <dbReference type="ARBA" id="ARBA00010088"/>
    </source>
</evidence>
<dbReference type="HOGENOM" id="CLU_635275_0_0_1"/>
<organism evidence="4 5">
    <name type="scientific">Emiliania huxleyi (strain CCMP1516)</name>
    <dbReference type="NCBI Taxonomy" id="280463"/>
    <lineage>
        <taxon>Eukaryota</taxon>
        <taxon>Haptista</taxon>
        <taxon>Haptophyta</taxon>
        <taxon>Prymnesiophyceae</taxon>
        <taxon>Isochrysidales</taxon>
        <taxon>Noelaerhabdaceae</taxon>
        <taxon>Emiliania</taxon>
    </lineage>
</organism>
<dbReference type="PANTHER" id="PTHR43248:SF2">
    <property type="entry name" value="PROLYL AMINOPEPTIDASE"/>
    <property type="match status" value="1"/>
</dbReference>
<comment type="similarity">
    <text evidence="1">Belongs to the peptidase S33 family.</text>
</comment>
<dbReference type="PaxDb" id="2903-EOD20811"/>
<evidence type="ECO:0000313" key="5">
    <source>
        <dbReference type="Proteomes" id="UP000013827"/>
    </source>
</evidence>
<dbReference type="GO" id="GO:0016787">
    <property type="term" value="F:hydrolase activity"/>
    <property type="evidence" value="ECO:0007669"/>
    <property type="project" value="UniProtKB-KW"/>
</dbReference>
<dbReference type="InterPro" id="IPR051601">
    <property type="entry name" value="Serine_prot/Carboxylest_S33"/>
</dbReference>
<proteinExistence type="inferred from homology"/>
<evidence type="ECO:0000256" key="2">
    <source>
        <dbReference type="ARBA" id="ARBA00022801"/>
    </source>
</evidence>
<sequence>MKTSKKLQKKNPKKSAPAAGHGVFVFWILRSRPGWLCLIGSSAWELCLGALLGSSAWELSLLGNATADHSRQALLAVCSRVINDSLARDPSTWRVGGRYQLHQWQLWLSLERGADGQHLLPTSERQLCRDAMQDTQEHLEPRTGYSLDLALPSSRVAVEPQPRPAVTVMLIHGMHCRGEHWAEFAERLEAGGVHTLAPTLRHHDEVPAPRSLGKLRLEDYCDDLAELARSVEGFLVLCGHSMGGLIALKLLERGIGHAAILLAPAAPANVIGGAAPAAFSQLILFARHLDELIWKRPVQHVSRWERRFGFFNRLADPEVRDKAEALFGPESGAAIADLLWWPIGRMFSCSRSQGYIERDLVTQPVIVYGGTRDRATPYTRRTARLVNGESHRLQGRGHWLLGEEGWQELADEAAAWALRTADAAHSESEPRS</sequence>
<dbReference type="GeneID" id="17266341"/>
<dbReference type="RefSeq" id="XP_005773240.1">
    <property type="nucleotide sequence ID" value="XM_005773183.1"/>
</dbReference>
<dbReference type="KEGG" id="ehx:EMIHUDRAFT_458508"/>
<dbReference type="Pfam" id="PF12697">
    <property type="entry name" value="Abhydrolase_6"/>
    <property type="match status" value="1"/>
</dbReference>
<protein>
    <recommendedName>
        <fullName evidence="3">AB hydrolase-1 domain-containing protein</fullName>
    </recommendedName>
</protein>
<reference evidence="4" key="2">
    <citation type="submission" date="2024-10" db="UniProtKB">
        <authorList>
            <consortium name="EnsemblProtists"/>
        </authorList>
    </citation>
    <scope>IDENTIFICATION</scope>
</reference>
<keyword evidence="2" id="KW-0378">Hydrolase</keyword>